<evidence type="ECO:0000256" key="1">
    <source>
        <dbReference type="SAM" id="MobiDB-lite"/>
    </source>
</evidence>
<proteinExistence type="predicted"/>
<feature type="region of interest" description="Disordered" evidence="1">
    <location>
        <begin position="199"/>
        <end position="224"/>
    </location>
</feature>
<dbReference type="GeneID" id="92036048"/>
<feature type="compositionally biased region" description="Basic residues" evidence="1">
    <location>
        <begin position="200"/>
        <end position="209"/>
    </location>
</feature>
<keyword evidence="3" id="KW-1185">Reference proteome</keyword>
<evidence type="ECO:0000313" key="2">
    <source>
        <dbReference type="EMBL" id="KAK7536403.1"/>
    </source>
</evidence>
<dbReference type="Proteomes" id="UP001360953">
    <property type="component" value="Unassembled WGS sequence"/>
</dbReference>
<comment type="caution">
    <text evidence="2">The sequence shown here is derived from an EMBL/GenBank/DDBJ whole genome shotgun (WGS) entry which is preliminary data.</text>
</comment>
<sequence>MSNAPNPYAWPQGHPNRPPQEYGYAPQQGELARELLLMTSSTNSIISRAASAGSSTTMSVTFLLAFCELLDSQCSIQTTIFKIGLHPDNGHQVHLKTGNTTSVGHLLGAQGFFQLTQKKPNKTIKGPQVGAPPPSNYWSQGYNYGPEPPRLAPPENINNSYGVENEWRMAPPAAAILPKTVKQLITIKMIEHLGLPPLRRLPKNHRKQRRDMNSIEIYSKWQSK</sequence>
<name>A0ABR1LNX9_9PEZI</name>
<accession>A0ABR1LNX9</accession>
<gene>
    <name evidence="2" type="ORF">J3D65DRAFT_668804</name>
</gene>
<dbReference type="RefSeq" id="XP_066654819.1">
    <property type="nucleotide sequence ID" value="XM_066803142.1"/>
</dbReference>
<evidence type="ECO:0000313" key="3">
    <source>
        <dbReference type="Proteomes" id="UP001360953"/>
    </source>
</evidence>
<reference evidence="2 3" key="1">
    <citation type="submission" date="2024-04" db="EMBL/GenBank/DDBJ databases">
        <title>Phyllosticta paracitricarpa is synonymous to the EU quarantine fungus P. citricarpa based on phylogenomic analyses.</title>
        <authorList>
            <consortium name="Lawrence Berkeley National Laboratory"/>
            <person name="Van ingen-buijs V.A."/>
            <person name="Van westerhoven A.C."/>
            <person name="Haridas S."/>
            <person name="Skiadas P."/>
            <person name="Martin F."/>
            <person name="Groenewald J.Z."/>
            <person name="Crous P.W."/>
            <person name="Seidl M.F."/>
        </authorList>
    </citation>
    <scope>NUCLEOTIDE SEQUENCE [LARGE SCALE GENOMIC DNA]</scope>
    <source>
        <strain evidence="2 3">CPC 17464</strain>
    </source>
</reference>
<protein>
    <submittedName>
        <fullName evidence="2">Uncharacterized protein</fullName>
    </submittedName>
</protein>
<feature type="region of interest" description="Disordered" evidence="1">
    <location>
        <begin position="1"/>
        <end position="23"/>
    </location>
</feature>
<dbReference type="EMBL" id="JBBPEH010000007">
    <property type="protein sequence ID" value="KAK7536403.1"/>
    <property type="molecule type" value="Genomic_DNA"/>
</dbReference>
<organism evidence="2 3">
    <name type="scientific">Phyllosticta citribraziliensis</name>
    <dbReference type="NCBI Taxonomy" id="989973"/>
    <lineage>
        <taxon>Eukaryota</taxon>
        <taxon>Fungi</taxon>
        <taxon>Dikarya</taxon>
        <taxon>Ascomycota</taxon>
        <taxon>Pezizomycotina</taxon>
        <taxon>Dothideomycetes</taxon>
        <taxon>Dothideomycetes incertae sedis</taxon>
        <taxon>Botryosphaeriales</taxon>
        <taxon>Phyllostictaceae</taxon>
        <taxon>Phyllosticta</taxon>
    </lineage>
</organism>